<evidence type="ECO:0000313" key="2">
    <source>
        <dbReference type="EMBL" id="TMV07420.1"/>
    </source>
</evidence>
<dbReference type="Gene3D" id="1.10.287.700">
    <property type="entry name" value="Helix hairpin bin"/>
    <property type="match status" value="1"/>
</dbReference>
<protein>
    <submittedName>
        <fullName evidence="2">DUF3618 domain-containing protein</fullName>
    </submittedName>
</protein>
<feature type="region of interest" description="Disordered" evidence="1">
    <location>
        <begin position="382"/>
        <end position="432"/>
    </location>
</feature>
<proteinExistence type="predicted"/>
<evidence type="ECO:0000256" key="1">
    <source>
        <dbReference type="SAM" id="MobiDB-lite"/>
    </source>
</evidence>
<gene>
    <name evidence="2" type="ORF">FGK64_21350</name>
</gene>
<reference evidence="2 3" key="1">
    <citation type="submission" date="2019-05" db="EMBL/GenBank/DDBJ databases">
        <title>Marivita sp. nov. isolated from sea sediment.</title>
        <authorList>
            <person name="Kim W."/>
        </authorList>
    </citation>
    <scope>NUCLEOTIDE SEQUENCE [LARGE SCALE GENOMIC DNA]</scope>
    <source>
        <strain evidence="2 3">CAU 1492</strain>
    </source>
</reference>
<evidence type="ECO:0000313" key="3">
    <source>
        <dbReference type="Proteomes" id="UP001191082"/>
    </source>
</evidence>
<accession>A0ABY2WXZ8</accession>
<feature type="compositionally biased region" description="Basic and acidic residues" evidence="1">
    <location>
        <begin position="125"/>
        <end position="149"/>
    </location>
</feature>
<dbReference type="InterPro" id="IPR022062">
    <property type="entry name" value="DUF3618"/>
</dbReference>
<feature type="compositionally biased region" description="Basic and acidic residues" evidence="1">
    <location>
        <begin position="190"/>
        <end position="202"/>
    </location>
</feature>
<keyword evidence="3" id="KW-1185">Reference proteome</keyword>
<name>A0ABY2WXZ8_9RHOB</name>
<comment type="caution">
    <text evidence="2">The sequence shown here is derived from an EMBL/GenBank/DDBJ whole genome shotgun (WGS) entry which is preliminary data.</text>
</comment>
<organism evidence="2 3">
    <name type="scientific">Arenibacterium halophilum</name>
    <dbReference type="NCBI Taxonomy" id="2583821"/>
    <lineage>
        <taxon>Bacteria</taxon>
        <taxon>Pseudomonadati</taxon>
        <taxon>Pseudomonadota</taxon>
        <taxon>Alphaproteobacteria</taxon>
        <taxon>Rhodobacterales</taxon>
        <taxon>Paracoccaceae</taxon>
        <taxon>Arenibacterium</taxon>
    </lineage>
</organism>
<dbReference type="Pfam" id="PF12277">
    <property type="entry name" value="DUF3618"/>
    <property type="match status" value="1"/>
</dbReference>
<feature type="compositionally biased region" description="Basic and acidic residues" evidence="1">
    <location>
        <begin position="249"/>
        <end position="259"/>
    </location>
</feature>
<feature type="compositionally biased region" description="Basic and acidic residues" evidence="1">
    <location>
        <begin position="399"/>
        <end position="415"/>
    </location>
</feature>
<feature type="region of interest" description="Disordered" evidence="1">
    <location>
        <begin position="190"/>
        <end position="259"/>
    </location>
</feature>
<sequence>MHMLLQETGTMSDHRSPDEIERDIERERAELRDTVGALQNRFSPDHIMREIGRGLTDHGSDIGNAITSSVKRNPVALALTGIGLAWLMSGKSWDDTPGVETARKALPSPRRTDPVATSGVSGYTTRREPGGASRDIHAEPMPRDIHPAHGAGLRRESDIERMEQDTWLYADDDDYWDDYLEADYVEADDANSKRSVGERASDFGRSVGDGAHNAASSVKSGARSAADSISAKGRSAADSVRSGSASVRDSAEAARDATAERARRIRDRLARGTEQLTEEAKERVISARWAAVRARRSAARQARKGADKASEFYSENPLVVGGLALAAGALLAGALPRTKQENAYFGASSDSAYDKAERIFESERRKAEKVVDRAAQAAQEVLEEERAKIDNSAPGQKSAAEHVVDEVKSGAKRVQDAAMSEADSQKLGKPNG</sequence>
<dbReference type="Proteomes" id="UP001191082">
    <property type="component" value="Unassembled WGS sequence"/>
</dbReference>
<feature type="region of interest" description="Disordered" evidence="1">
    <location>
        <begin position="102"/>
        <end position="149"/>
    </location>
</feature>
<dbReference type="EMBL" id="VCPC01000008">
    <property type="protein sequence ID" value="TMV07420.1"/>
    <property type="molecule type" value="Genomic_DNA"/>
</dbReference>